<dbReference type="AlphaFoldDB" id="A0A8C2C8Z7"/>
<dbReference type="SUPFAM" id="SSF50965">
    <property type="entry name" value="Galactose oxidase, central domain"/>
    <property type="match status" value="1"/>
</dbReference>
<name>A0A8C2C8Z7_CYPCA</name>
<accession>A0A8C2C8Z7</accession>
<evidence type="ECO:0000313" key="2">
    <source>
        <dbReference type="Proteomes" id="UP000694701"/>
    </source>
</evidence>
<dbReference type="PANTHER" id="PTHR46063:SF1">
    <property type="entry name" value="KELCH DOMAIN-CONTAINING PROTEIN 4"/>
    <property type="match status" value="1"/>
</dbReference>
<organism evidence="1 2">
    <name type="scientific">Cyprinus carpio</name>
    <name type="common">Common carp</name>
    <dbReference type="NCBI Taxonomy" id="7962"/>
    <lineage>
        <taxon>Eukaryota</taxon>
        <taxon>Metazoa</taxon>
        <taxon>Chordata</taxon>
        <taxon>Craniata</taxon>
        <taxon>Vertebrata</taxon>
        <taxon>Euteleostomi</taxon>
        <taxon>Actinopterygii</taxon>
        <taxon>Neopterygii</taxon>
        <taxon>Teleostei</taxon>
        <taxon>Ostariophysi</taxon>
        <taxon>Cypriniformes</taxon>
        <taxon>Cyprinidae</taxon>
        <taxon>Cyprininae</taxon>
        <taxon>Cyprinus</taxon>
    </lineage>
</organism>
<dbReference type="InterPro" id="IPR052588">
    <property type="entry name" value="Kelch_domain_protein"/>
</dbReference>
<reference evidence="1" key="1">
    <citation type="submission" date="2025-08" db="UniProtKB">
        <authorList>
            <consortium name="Ensembl"/>
        </authorList>
    </citation>
    <scope>IDENTIFICATION</scope>
</reference>
<dbReference type="Gene3D" id="2.120.10.80">
    <property type="entry name" value="Kelch-type beta propeller"/>
    <property type="match status" value="1"/>
</dbReference>
<dbReference type="PANTHER" id="PTHR46063">
    <property type="entry name" value="KELCH DOMAIN-CONTAINING PROTEIN"/>
    <property type="match status" value="1"/>
</dbReference>
<dbReference type="InterPro" id="IPR015915">
    <property type="entry name" value="Kelch-typ_b-propeller"/>
</dbReference>
<sequence length="191" mass="22413">MVLSKRQLLVFEGFHESTRYSNKISFISSTFTWSRLQPTGTGPCPRSPLSMDHVTLKTGVVMAAFLFQRAKKDVDKGTIHSDMFLLRREGKRSKWTWTRVNPSGVKPPPQCGFSLAVGPGGRALLFDGVCDEEDEETFFNDLYFYDLNKNRCFPVQLFQLHWQRRTVRRRRRRLRWLSWWSPVLAPAPWQW</sequence>
<evidence type="ECO:0000313" key="1">
    <source>
        <dbReference type="Ensembl" id="ENSCCRP00020008599.1"/>
    </source>
</evidence>
<proteinExistence type="predicted"/>
<protein>
    <submittedName>
        <fullName evidence="1">Uncharacterized protein</fullName>
    </submittedName>
</protein>
<dbReference type="Proteomes" id="UP000694701">
    <property type="component" value="Unplaced"/>
</dbReference>
<dbReference type="Pfam" id="PF24681">
    <property type="entry name" value="Kelch_KLHDC2_KLHL20_DRC7"/>
    <property type="match status" value="1"/>
</dbReference>
<dbReference type="Ensembl" id="ENSCCRT00020009617.1">
    <property type="protein sequence ID" value="ENSCCRP00020008599.1"/>
    <property type="gene ID" value="ENSCCRG00020004548.1"/>
</dbReference>
<dbReference type="InterPro" id="IPR011043">
    <property type="entry name" value="Gal_Oxase/kelch_b-propeller"/>
</dbReference>